<proteinExistence type="predicted"/>
<reference evidence="3 4" key="1">
    <citation type="submission" date="2019-02" db="EMBL/GenBank/DDBJ databases">
        <title>Deep-cultivation of Planctomycetes and their phenomic and genomic characterization uncovers novel biology.</title>
        <authorList>
            <person name="Wiegand S."/>
            <person name="Jogler M."/>
            <person name="Boedeker C."/>
            <person name="Pinto D."/>
            <person name="Vollmers J."/>
            <person name="Rivas-Marin E."/>
            <person name="Kohn T."/>
            <person name="Peeters S.H."/>
            <person name="Heuer A."/>
            <person name="Rast P."/>
            <person name="Oberbeckmann S."/>
            <person name="Bunk B."/>
            <person name="Jeske O."/>
            <person name="Meyerdierks A."/>
            <person name="Storesund J.E."/>
            <person name="Kallscheuer N."/>
            <person name="Luecker S."/>
            <person name="Lage O.M."/>
            <person name="Pohl T."/>
            <person name="Merkel B.J."/>
            <person name="Hornburger P."/>
            <person name="Mueller R.-W."/>
            <person name="Bruemmer F."/>
            <person name="Labrenz M."/>
            <person name="Spormann A.M."/>
            <person name="Op den Camp H."/>
            <person name="Overmann J."/>
            <person name="Amann R."/>
            <person name="Jetten M.S.M."/>
            <person name="Mascher T."/>
            <person name="Medema M.H."/>
            <person name="Devos D.P."/>
            <person name="Kaster A.-K."/>
            <person name="Ovreas L."/>
            <person name="Rohde M."/>
            <person name="Galperin M.Y."/>
            <person name="Jogler C."/>
        </authorList>
    </citation>
    <scope>NUCLEOTIDE SEQUENCE [LARGE SCALE GENOMIC DNA]</scope>
    <source>
        <strain evidence="3 4">ETA_A1</strain>
    </source>
</reference>
<gene>
    <name evidence="3" type="ORF">ETAA1_31370</name>
</gene>
<keyword evidence="2" id="KW-0732">Signal</keyword>
<feature type="region of interest" description="Disordered" evidence="1">
    <location>
        <begin position="133"/>
        <end position="162"/>
    </location>
</feature>
<dbReference type="Proteomes" id="UP000319576">
    <property type="component" value="Chromosome"/>
</dbReference>
<evidence type="ECO:0000256" key="1">
    <source>
        <dbReference type="SAM" id="MobiDB-lite"/>
    </source>
</evidence>
<dbReference type="RefSeq" id="WP_145239925.1">
    <property type="nucleotide sequence ID" value="NZ_CP036273.1"/>
</dbReference>
<dbReference type="PROSITE" id="PS51257">
    <property type="entry name" value="PROKAR_LIPOPROTEIN"/>
    <property type="match status" value="1"/>
</dbReference>
<feature type="compositionally biased region" description="Gly residues" evidence="1">
    <location>
        <begin position="148"/>
        <end position="162"/>
    </location>
</feature>
<accession>A0A517XUJ6</accession>
<dbReference type="KEGG" id="uli:ETAA1_31370"/>
<evidence type="ECO:0000313" key="3">
    <source>
        <dbReference type="EMBL" id="QDU21172.1"/>
    </source>
</evidence>
<protein>
    <recommendedName>
        <fullName evidence="5">Carboxypeptidase regulatory-like domain-containing protein</fullName>
    </recommendedName>
</protein>
<keyword evidence="4" id="KW-1185">Reference proteome</keyword>
<sequence precursor="true">MFPRRLRIALGSAALSLVFVVGCGGPNISGTVKIDGQNVDGGGIAFLTEGGKEAVATGQIVGGAYKIPTNKKLVPGKYTVQITWLKGTGKKVKNESDPGTEDEEKVQYIPGEYNTGSKLSVEITSGSNTHNFDLKGGGAVAPAPGAGPKQGGGGAGKAVGDS</sequence>
<evidence type="ECO:0000256" key="2">
    <source>
        <dbReference type="SAM" id="SignalP"/>
    </source>
</evidence>
<dbReference type="OrthoDB" id="289368at2"/>
<feature type="signal peptide" evidence="2">
    <location>
        <begin position="1"/>
        <end position="23"/>
    </location>
</feature>
<organism evidence="3 4">
    <name type="scientific">Urbifossiella limnaea</name>
    <dbReference type="NCBI Taxonomy" id="2528023"/>
    <lineage>
        <taxon>Bacteria</taxon>
        <taxon>Pseudomonadati</taxon>
        <taxon>Planctomycetota</taxon>
        <taxon>Planctomycetia</taxon>
        <taxon>Gemmatales</taxon>
        <taxon>Gemmataceae</taxon>
        <taxon>Urbifossiella</taxon>
    </lineage>
</organism>
<feature type="chain" id="PRO_5021998135" description="Carboxypeptidase regulatory-like domain-containing protein" evidence="2">
    <location>
        <begin position="24"/>
        <end position="162"/>
    </location>
</feature>
<dbReference type="EMBL" id="CP036273">
    <property type="protein sequence ID" value="QDU21172.1"/>
    <property type="molecule type" value="Genomic_DNA"/>
</dbReference>
<dbReference type="AlphaFoldDB" id="A0A517XUJ6"/>
<evidence type="ECO:0000313" key="4">
    <source>
        <dbReference type="Proteomes" id="UP000319576"/>
    </source>
</evidence>
<evidence type="ECO:0008006" key="5">
    <source>
        <dbReference type="Google" id="ProtNLM"/>
    </source>
</evidence>
<name>A0A517XUJ6_9BACT</name>